<name>A0A444XYU0_ARAHY</name>
<proteinExistence type="predicted"/>
<feature type="region of interest" description="Disordered" evidence="1">
    <location>
        <begin position="239"/>
        <end position="265"/>
    </location>
</feature>
<dbReference type="InterPro" id="IPR004252">
    <property type="entry name" value="Probable_transposase_24"/>
</dbReference>
<evidence type="ECO:0000313" key="3">
    <source>
        <dbReference type="Proteomes" id="UP000289738"/>
    </source>
</evidence>
<comment type="caution">
    <text evidence="2">The sequence shown here is derived from an EMBL/GenBank/DDBJ whole genome shotgun (WGS) entry which is preliminary data.</text>
</comment>
<organism evidence="2 3">
    <name type="scientific">Arachis hypogaea</name>
    <name type="common">Peanut</name>
    <dbReference type="NCBI Taxonomy" id="3818"/>
    <lineage>
        <taxon>Eukaryota</taxon>
        <taxon>Viridiplantae</taxon>
        <taxon>Streptophyta</taxon>
        <taxon>Embryophyta</taxon>
        <taxon>Tracheophyta</taxon>
        <taxon>Spermatophyta</taxon>
        <taxon>Magnoliopsida</taxon>
        <taxon>eudicotyledons</taxon>
        <taxon>Gunneridae</taxon>
        <taxon>Pentapetalae</taxon>
        <taxon>rosids</taxon>
        <taxon>fabids</taxon>
        <taxon>Fabales</taxon>
        <taxon>Fabaceae</taxon>
        <taxon>Papilionoideae</taxon>
        <taxon>50 kb inversion clade</taxon>
        <taxon>dalbergioids sensu lato</taxon>
        <taxon>Dalbergieae</taxon>
        <taxon>Pterocarpus clade</taxon>
        <taxon>Arachis</taxon>
    </lineage>
</organism>
<keyword evidence="3" id="KW-1185">Reference proteome</keyword>
<accession>A0A444XYU0</accession>
<sequence length="265" mass="30143">MLDFFSTRFAPNPNACIQEISDIIKSMYDHLWPTYTQIPLKFIWDAEHNLMISKIYHHRTAKRFQQMMSDVCKGRNHLRSWIRLAIKKKLETYFTLDEGFKYRRLKNVANRALLKSSKYTGGSATFMKMKSRLSKSLDREATLAEIFKYTHTLKANKEKFTDERSAAYYENYTQRLEITAQQSQLPSGNNEAGSETSVRYNDLLACVGGVVAISLDLTEKLEHHNRLQEQMEEYNQQIHAGGSGTAGSSGNTAGGTLTSAPTPPP</sequence>
<protein>
    <submittedName>
        <fullName evidence="2">Uncharacterized protein</fullName>
    </submittedName>
</protein>
<evidence type="ECO:0000313" key="2">
    <source>
        <dbReference type="EMBL" id="RYQ94842.1"/>
    </source>
</evidence>
<dbReference type="Proteomes" id="UP000289738">
    <property type="component" value="Chromosome B08"/>
</dbReference>
<gene>
    <name evidence="2" type="ORF">Ahy_B08g089794</name>
</gene>
<dbReference type="AlphaFoldDB" id="A0A444XYU0"/>
<feature type="compositionally biased region" description="Low complexity" evidence="1">
    <location>
        <begin position="248"/>
        <end position="265"/>
    </location>
</feature>
<dbReference type="Pfam" id="PF03004">
    <property type="entry name" value="Transposase_24"/>
    <property type="match status" value="1"/>
</dbReference>
<reference evidence="2 3" key="1">
    <citation type="submission" date="2019-01" db="EMBL/GenBank/DDBJ databases">
        <title>Sequencing of cultivated peanut Arachis hypogaea provides insights into genome evolution and oil improvement.</title>
        <authorList>
            <person name="Chen X."/>
        </authorList>
    </citation>
    <scope>NUCLEOTIDE SEQUENCE [LARGE SCALE GENOMIC DNA]</scope>
    <source>
        <strain evidence="3">cv. Fuhuasheng</strain>
        <tissue evidence="2">Leaves</tissue>
    </source>
</reference>
<evidence type="ECO:0000256" key="1">
    <source>
        <dbReference type="SAM" id="MobiDB-lite"/>
    </source>
</evidence>
<dbReference type="EMBL" id="SDMP01000018">
    <property type="protein sequence ID" value="RYQ94842.1"/>
    <property type="molecule type" value="Genomic_DNA"/>
</dbReference>